<dbReference type="SUPFAM" id="SSF50978">
    <property type="entry name" value="WD40 repeat-like"/>
    <property type="match status" value="1"/>
</dbReference>
<keyword evidence="5" id="KW-1185">Reference proteome</keyword>
<evidence type="ECO:0000313" key="6">
    <source>
        <dbReference type="RefSeq" id="XP_022438747.1"/>
    </source>
</evidence>
<dbReference type="InterPro" id="IPR049089">
    <property type="entry name" value="TAF1C_C"/>
</dbReference>
<feature type="region of interest" description="Disordered" evidence="1">
    <location>
        <begin position="651"/>
        <end position="672"/>
    </location>
</feature>
<dbReference type="AlphaFoldDB" id="A0A2Y9P5X5"/>
<feature type="domain" description="TAF1C helical bundle" evidence="3">
    <location>
        <begin position="524"/>
        <end position="717"/>
    </location>
</feature>
<feature type="region of interest" description="Disordered" evidence="1">
    <location>
        <begin position="687"/>
        <end position="822"/>
    </location>
</feature>
<dbReference type="InterPro" id="IPR015943">
    <property type="entry name" value="WD40/YVTN_repeat-like_dom_sf"/>
</dbReference>
<reference evidence="6" key="1">
    <citation type="submission" date="2025-08" db="UniProtKB">
        <authorList>
            <consortium name="RefSeq"/>
        </authorList>
    </citation>
    <scope>IDENTIFICATION</scope>
    <source>
        <tissue evidence="6">Blood</tissue>
    </source>
</reference>
<dbReference type="GeneID" id="111179447"/>
<organism evidence="5 6">
    <name type="scientific">Delphinapterus leucas</name>
    <name type="common">Beluga whale</name>
    <dbReference type="NCBI Taxonomy" id="9749"/>
    <lineage>
        <taxon>Eukaryota</taxon>
        <taxon>Metazoa</taxon>
        <taxon>Chordata</taxon>
        <taxon>Craniata</taxon>
        <taxon>Vertebrata</taxon>
        <taxon>Euteleostomi</taxon>
        <taxon>Mammalia</taxon>
        <taxon>Eutheria</taxon>
        <taxon>Laurasiatheria</taxon>
        <taxon>Artiodactyla</taxon>
        <taxon>Whippomorpha</taxon>
        <taxon>Cetacea</taxon>
        <taxon>Odontoceti</taxon>
        <taxon>Monodontidae</taxon>
        <taxon>Delphinapterus</taxon>
    </lineage>
</organism>
<evidence type="ECO:0000259" key="4">
    <source>
        <dbReference type="Pfam" id="PF20643"/>
    </source>
</evidence>
<dbReference type="Proteomes" id="UP000248483">
    <property type="component" value="Unplaced"/>
</dbReference>
<gene>
    <name evidence="6" type="primary">TAF1C</name>
</gene>
<dbReference type="GO" id="GO:0001650">
    <property type="term" value="C:fibrillar center"/>
    <property type="evidence" value="ECO:0007669"/>
    <property type="project" value="TreeGrafter"/>
</dbReference>
<evidence type="ECO:0000313" key="5">
    <source>
        <dbReference type="Proteomes" id="UP000248483"/>
    </source>
</evidence>
<dbReference type="CTD" id="9013"/>
<proteinExistence type="predicted"/>
<evidence type="ECO:0000259" key="3">
    <source>
        <dbReference type="Pfam" id="PF20642"/>
    </source>
</evidence>
<dbReference type="Pfam" id="PF20642">
    <property type="entry name" value="TAF1C_HB"/>
    <property type="match status" value="1"/>
</dbReference>
<dbReference type="InterPro" id="IPR049087">
    <property type="entry name" value="TAF1C_beta-prop"/>
</dbReference>
<dbReference type="RefSeq" id="XP_022438747.1">
    <property type="nucleotide sequence ID" value="XM_022583039.1"/>
</dbReference>
<dbReference type="Pfam" id="PF20643">
    <property type="entry name" value="TAF1C_C"/>
    <property type="match status" value="1"/>
</dbReference>
<dbReference type="InterPro" id="IPR036322">
    <property type="entry name" value="WD40_repeat_dom_sf"/>
</dbReference>
<name>A0A2Y9P5X5_DELLE</name>
<dbReference type="Pfam" id="PF20641">
    <property type="entry name" value="TAF1C_beta-prop"/>
    <property type="match status" value="1"/>
</dbReference>
<protein>
    <submittedName>
        <fullName evidence="6">TATA box-binding protein-associated factor RNA polymerase I subunit C isoform X3</fullName>
    </submittedName>
</protein>
<dbReference type="GO" id="GO:0001164">
    <property type="term" value="F:RNA polymerase I core promoter sequence-specific DNA binding"/>
    <property type="evidence" value="ECO:0007669"/>
    <property type="project" value="TreeGrafter"/>
</dbReference>
<evidence type="ECO:0000259" key="2">
    <source>
        <dbReference type="Pfam" id="PF20641"/>
    </source>
</evidence>
<dbReference type="PANTHER" id="PTHR15319:SF1">
    <property type="entry name" value="TATA BOX-BINDING PROTEIN-ASSOCIATED FACTOR RNA POLYMERASE I SUBUNIT C"/>
    <property type="match status" value="1"/>
</dbReference>
<dbReference type="Gene3D" id="2.130.10.10">
    <property type="entry name" value="YVTN repeat-like/Quinoprotein amine dehydrogenase"/>
    <property type="match status" value="1"/>
</dbReference>
<sequence length="822" mass="88952">MSDLPLREPCSPACCSSVPRCGAELSQASPAVGWSSLWASQNTAPHVAKGLLWEPDTPGPLPLLPPGPDPWDPGVTAQDLLFRGGYQFRRQPQAVLDVSEQLSRFLWDHGDIAFAPLGKLMLENFKLEGARSRSKKKTVVSVKRLLQDLGGHQPWGCPWAYLSHRQRRFSILGGPILSTSVASLLGELLHEELALRWEQLLLDDAFTGGALAWVPGRTPGSGQLVYPAGGALDRLYFQKVNLTPGSEPRVLGGPGHIRLRGPVRQVVTRTVQGEALLAVRSDYHCALWKVSKQGQPAPLQVLQVEKGATGISLSPHLPGELAICSRSGAICLWTPQDGLQQIYKDPETLVFRDPSPWRWADFTAHPRVLTVGDRTGVKMVDTQGPQGCGLLLFRGGAEASCQKGERVLLTQYLGECGPECLHPTLHLICTQFSLYLVDERLPLVPLLKWNHDLPSAPLLARLLPPPRTGLPRPLLLAGQGGELQLLHIAGEGASTPRLAGPPQSLPSRSDSLSAFAPLEPKSQWRLQERLTAPAIGLAAAIPPSANTPVLSLFQLSAAGDVFHQGLHLQADPGPDSPAPTASWTPQATASCSRWLKALLEVPPAPPVWAAPTFSHRRLLGCFEPQKAESKAPEGLRTAMAKGRLLQLRDLGLLPTEERAPAPEPGPEDELSERLEAAWEGQAAAWWERRRGSSLGPGKQPKRHKRRTQLSNTFSSLSGRLDLSDAASPPPSPERTLPAARPQPPVTPPSQESTQELWARAVPSERQQTLRDYMAELPLQGDAPGGASVPSSQTSSVRATPSRQRAAVRSGSQPHCKKPRMGF</sequence>
<feature type="compositionally biased region" description="Polar residues" evidence="1">
    <location>
        <begin position="708"/>
        <end position="717"/>
    </location>
</feature>
<evidence type="ECO:0000256" key="1">
    <source>
        <dbReference type="SAM" id="MobiDB-lite"/>
    </source>
</evidence>
<feature type="domain" description="TAF1C C-terminal" evidence="4">
    <location>
        <begin position="743"/>
        <end position="822"/>
    </location>
</feature>
<feature type="compositionally biased region" description="Polar residues" evidence="1">
    <location>
        <begin position="788"/>
        <end position="802"/>
    </location>
</feature>
<dbReference type="InterPro" id="IPR038801">
    <property type="entry name" value="TAF1C"/>
</dbReference>
<dbReference type="InterPro" id="IPR049090">
    <property type="entry name" value="TAF1C_HB"/>
</dbReference>
<dbReference type="PANTHER" id="PTHR15319">
    <property type="entry name" value="TATA BOX-BINDING PROTEIN ASSOCIATED FACTOR RNA POLYMERASE I SUBUNIT C"/>
    <property type="match status" value="1"/>
</dbReference>
<accession>A0A2Y9P5X5</accession>
<feature type="domain" description="TAF1C beta-propeller" evidence="2">
    <location>
        <begin position="278"/>
        <end position="414"/>
    </location>
</feature>